<feature type="chain" id="PRO_5039315980" evidence="1">
    <location>
        <begin position="20"/>
        <end position="194"/>
    </location>
</feature>
<dbReference type="AlphaFoldDB" id="A0A9E7D5G9"/>
<keyword evidence="1" id="KW-0732">Signal</keyword>
<sequence>MRKAVICLAAGLAVLTVSAMGTFGSKPIENPDFAGPKVGLVETDQNGDRVWRGEQPEVMYKILADFTPLREHHSDNIIDSSLTSDRQVLEVYVRNVAGPGMEQLSALASKYPQHIRVKTTTVTEADAQRVSDYITENNLWGNPVLGVGLSAETNSVTVDVDPSYLAKGEPMPLDSATLGVKLTFKSGEVITPLR</sequence>
<protein>
    <submittedName>
        <fullName evidence="2">Uncharacterized protein</fullName>
    </submittedName>
</protein>
<gene>
    <name evidence="2" type="ORF">M3I41_02390</name>
</gene>
<evidence type="ECO:0000313" key="3">
    <source>
        <dbReference type="Proteomes" id="UP000830236"/>
    </source>
</evidence>
<name>A0A9E7D5G9_9ACTO</name>
<dbReference type="KEGG" id="agh:M3I41_02390"/>
<proteinExistence type="predicted"/>
<feature type="signal peptide" evidence="1">
    <location>
        <begin position="1"/>
        <end position="19"/>
    </location>
</feature>
<dbReference type="Proteomes" id="UP000830236">
    <property type="component" value="Chromosome"/>
</dbReference>
<accession>A0A9E7D5G9</accession>
<evidence type="ECO:0000313" key="2">
    <source>
        <dbReference type="EMBL" id="UQF80147.1"/>
    </source>
</evidence>
<dbReference type="EMBL" id="CP097095">
    <property type="protein sequence ID" value="UQF80147.1"/>
    <property type="molecule type" value="Genomic_DNA"/>
</dbReference>
<organism evidence="2 3">
    <name type="scientific">Actinomyces graevenitzii</name>
    <dbReference type="NCBI Taxonomy" id="55565"/>
    <lineage>
        <taxon>Bacteria</taxon>
        <taxon>Bacillati</taxon>
        <taxon>Actinomycetota</taxon>
        <taxon>Actinomycetes</taxon>
        <taxon>Actinomycetales</taxon>
        <taxon>Actinomycetaceae</taxon>
        <taxon>Actinomyces</taxon>
    </lineage>
</organism>
<evidence type="ECO:0000256" key="1">
    <source>
        <dbReference type="SAM" id="SignalP"/>
    </source>
</evidence>
<reference evidence="2" key="1">
    <citation type="submission" date="2022-05" db="EMBL/GenBank/DDBJ databases">
        <title>Using nanopore sequencing to obtain complete genomes from saliva samples.</title>
        <authorList>
            <person name="Baker J.L."/>
        </authorList>
    </citation>
    <scope>NUCLEOTIDE SEQUENCE</scope>
    <source>
        <strain evidence="2">JCVI-JB-Ag32</strain>
    </source>
</reference>